<dbReference type="GO" id="GO:0005634">
    <property type="term" value="C:nucleus"/>
    <property type="evidence" value="ECO:0007669"/>
    <property type="project" value="UniProtKB-SubCell"/>
</dbReference>
<evidence type="ECO:0000256" key="5">
    <source>
        <dbReference type="ARBA" id="ARBA00023242"/>
    </source>
</evidence>
<evidence type="ECO:0000259" key="6">
    <source>
        <dbReference type="PROSITE" id="PS50888"/>
    </source>
</evidence>
<dbReference type="Proteomes" id="UP001603857">
    <property type="component" value="Unassembled WGS sequence"/>
</dbReference>
<evidence type="ECO:0000256" key="1">
    <source>
        <dbReference type="ARBA" id="ARBA00004123"/>
    </source>
</evidence>
<evidence type="ECO:0000256" key="2">
    <source>
        <dbReference type="ARBA" id="ARBA00023015"/>
    </source>
</evidence>
<evidence type="ECO:0000313" key="7">
    <source>
        <dbReference type="EMBL" id="KAL2331798.1"/>
    </source>
</evidence>
<dbReference type="AlphaFoldDB" id="A0ABD1M7M1"/>
<keyword evidence="2" id="KW-0805">Transcription regulation</keyword>
<organism evidence="7 8">
    <name type="scientific">Flemingia macrophylla</name>
    <dbReference type="NCBI Taxonomy" id="520843"/>
    <lineage>
        <taxon>Eukaryota</taxon>
        <taxon>Viridiplantae</taxon>
        <taxon>Streptophyta</taxon>
        <taxon>Embryophyta</taxon>
        <taxon>Tracheophyta</taxon>
        <taxon>Spermatophyta</taxon>
        <taxon>Magnoliopsida</taxon>
        <taxon>eudicotyledons</taxon>
        <taxon>Gunneridae</taxon>
        <taxon>Pentapetalae</taxon>
        <taxon>rosids</taxon>
        <taxon>fabids</taxon>
        <taxon>Fabales</taxon>
        <taxon>Fabaceae</taxon>
        <taxon>Papilionoideae</taxon>
        <taxon>50 kb inversion clade</taxon>
        <taxon>NPAAA clade</taxon>
        <taxon>indigoferoid/millettioid clade</taxon>
        <taxon>Phaseoleae</taxon>
        <taxon>Flemingia</taxon>
    </lineage>
</organism>
<dbReference type="EMBL" id="JBGMDY010000006">
    <property type="protein sequence ID" value="KAL2331798.1"/>
    <property type="molecule type" value="Genomic_DNA"/>
</dbReference>
<dbReference type="InterPro" id="IPR036638">
    <property type="entry name" value="HLH_DNA-bd_sf"/>
</dbReference>
<dbReference type="InterPro" id="IPR011598">
    <property type="entry name" value="bHLH_dom"/>
</dbReference>
<accession>A0ABD1M7M1</accession>
<dbReference type="InterPro" id="IPR045843">
    <property type="entry name" value="IND-like"/>
</dbReference>
<keyword evidence="5" id="KW-0539">Nucleus</keyword>
<comment type="subcellular location">
    <subcellularLocation>
        <location evidence="1">Nucleus</location>
    </subcellularLocation>
</comment>
<proteinExistence type="predicted"/>
<dbReference type="Gene3D" id="4.10.280.10">
    <property type="entry name" value="Helix-loop-helix DNA-binding domain"/>
    <property type="match status" value="1"/>
</dbReference>
<evidence type="ECO:0000313" key="8">
    <source>
        <dbReference type="Proteomes" id="UP001603857"/>
    </source>
</evidence>
<protein>
    <recommendedName>
        <fullName evidence="6">BHLH domain-containing protein</fullName>
    </recommendedName>
</protein>
<evidence type="ECO:0000256" key="3">
    <source>
        <dbReference type="ARBA" id="ARBA00023125"/>
    </source>
</evidence>
<dbReference type="PANTHER" id="PTHR45914:SF24">
    <property type="entry name" value="BHLH DOMAIN-CONTAINING PROTEIN"/>
    <property type="match status" value="1"/>
</dbReference>
<name>A0ABD1M7M1_9FABA</name>
<dbReference type="GO" id="GO:0003677">
    <property type="term" value="F:DNA binding"/>
    <property type="evidence" value="ECO:0007669"/>
    <property type="project" value="UniProtKB-KW"/>
</dbReference>
<comment type="caution">
    <text evidence="7">The sequence shown here is derived from an EMBL/GenBank/DDBJ whole genome shotgun (WGS) entry which is preliminary data.</text>
</comment>
<dbReference type="SMART" id="SM00353">
    <property type="entry name" value="HLH"/>
    <property type="match status" value="1"/>
</dbReference>
<keyword evidence="4" id="KW-0804">Transcription</keyword>
<dbReference type="PANTHER" id="PTHR45914">
    <property type="entry name" value="TRANSCRIPTION FACTOR HEC3-RELATED"/>
    <property type="match status" value="1"/>
</dbReference>
<sequence>MFSGEASWMEAMFSGVRLQSLVAAEEGWSLCGVAEGEWREQKRQRVVIPQSKLARQRRQKLSEKTRCLQKLMPWDKKMDQATLLEEAYKYVKFLQAQFRVLQSMPSSTSTSTSSSASSPFLLPNDGVFGHLQRLNRTQLLQVLVNSPVAQTMLYSQGFCVFSLEQLSLLRKFSQTTHHHLHLHAHPSN</sequence>
<dbReference type="SUPFAM" id="SSF47459">
    <property type="entry name" value="HLH, helix-loop-helix DNA-binding domain"/>
    <property type="match status" value="1"/>
</dbReference>
<dbReference type="Pfam" id="PF00010">
    <property type="entry name" value="HLH"/>
    <property type="match status" value="1"/>
</dbReference>
<dbReference type="PROSITE" id="PS50888">
    <property type="entry name" value="BHLH"/>
    <property type="match status" value="1"/>
</dbReference>
<keyword evidence="3" id="KW-0238">DNA-binding</keyword>
<feature type="domain" description="BHLH" evidence="6">
    <location>
        <begin position="45"/>
        <end position="94"/>
    </location>
</feature>
<reference evidence="7 8" key="1">
    <citation type="submission" date="2024-08" db="EMBL/GenBank/DDBJ databases">
        <title>Insights into the chromosomal genome structure of Flemingia macrophylla.</title>
        <authorList>
            <person name="Ding Y."/>
            <person name="Zhao Y."/>
            <person name="Bi W."/>
            <person name="Wu M."/>
            <person name="Zhao G."/>
            <person name="Gong Y."/>
            <person name="Li W."/>
            <person name="Zhang P."/>
        </authorList>
    </citation>
    <scope>NUCLEOTIDE SEQUENCE [LARGE SCALE GENOMIC DNA]</scope>
    <source>
        <strain evidence="7">DYQJB</strain>
        <tissue evidence="7">Leaf</tissue>
    </source>
</reference>
<keyword evidence="8" id="KW-1185">Reference proteome</keyword>
<gene>
    <name evidence="7" type="ORF">Fmac_019379</name>
</gene>
<evidence type="ECO:0000256" key="4">
    <source>
        <dbReference type="ARBA" id="ARBA00023163"/>
    </source>
</evidence>